<evidence type="ECO:0000313" key="3">
    <source>
        <dbReference type="Proteomes" id="UP000812961"/>
    </source>
</evidence>
<organism evidence="2 3">
    <name type="scientific">Chitinophaga rhizophila</name>
    <dbReference type="NCBI Taxonomy" id="2866212"/>
    <lineage>
        <taxon>Bacteria</taxon>
        <taxon>Pseudomonadati</taxon>
        <taxon>Bacteroidota</taxon>
        <taxon>Chitinophagia</taxon>
        <taxon>Chitinophagales</taxon>
        <taxon>Chitinophagaceae</taxon>
        <taxon>Chitinophaga</taxon>
    </lineage>
</organism>
<protein>
    <submittedName>
        <fullName evidence="2">Uncharacterized protein</fullName>
    </submittedName>
</protein>
<sequence length="1196" mass="132362">MSEKILVPIKIEALIVDKVTARDTAYNWKNFYIDYDGLFTRLGTYMEPGELKELNRGGFCEKGIHLHWALPAALTNGIQQDGKTVFPAVPNRWLVIRTHFVNGQPVIKKWILESDYIGPYLSDKSTWAIQNPDGSFSTSHNIGKATVLDNWTVEQPRSTIPLTAIAPGNPTFAGIYQYCRNVFGLWDDLSGLDNTAATYSYLVTGWYSDPAIEPLINADQVIIDNIRSKWQVSGTLSDSILCHGFIHSVTWDPARLYSLPVNSAAVNTGIGLTAVEAKTAQLSRQTGAAEKLLNGYFYDILKDTVDAITLDTLVDNQTYTSFDGGTLWEIVHREKDTDAKEGRDTPQPAFPDPETNPGLSEAFKAINMAQQAADRLFQQRRSLMLEFRALCDKIIMATADNNQVLLARLTADRNRLQADIDAMTTTMAGQQAIVTTQQNLMLQMPAFVSLQEKPAQFELKQKKMPRYWQANDPTLLFSGPGVTGSTKYKHPGKGDKLPCRLATELIADIILNDNTTGEGRTISPGNTNLGLKELGSLKNNILLITQLYAEAILFDPAWALVWAQQYYKDSPGNNANTQALAAYLKNILQLVAQTPTGKFKGVILRNGTIIRPTAWTLDALSELYATRGIQQWKHPWTPLYLIWYAKFIPSYSQTGGQWQYKQEDWQWKDKKYLYVGGTPDTTKAIEYSGKVLLTDMLTDLCKQQLPANVDAGQHLSQTIGSFSDALLMRQESIQLPLLKNPADTKWKLIRDHSLDNYITNDAYFFPDVSGKSGGAANFFPIGAGHLQFTRLWITDAFGQVQKVVDINAGGSIVKKGHIHIAENLNHLSNSFQVTLSPRLAQPARLLFRWCSAQSELPVESSNDPETNPVCGWLLPDHLDQSLDVYATSGLKCGALRMISVDGRPQLQWSNPPGTALKTTPEDAITNRYLLGFVNGLLNYRDNEEQPTGGAALRSLFELCNQTALFLSTSSGQQAPGIAGIMGQPVALVRASLKMELQGLPAQPQHYEHTITEESKTKPPGLVNLSFPVALGDARNNKDGLIGYFKDNGKGFSEMHIPYGMPKPASPYFSSDDVRLAFNADPSLQAITLLMDPRGGVQADAGILPVKYIDLPDTYTGGLKHMELDMLAAPILGAGTVPFIPLGTEPERQWIFKQQLPTGDWQQTNIDNQNHLQSGSINTQMIHEGYLSLSPATNEQQ</sequence>
<evidence type="ECO:0000256" key="1">
    <source>
        <dbReference type="SAM" id="MobiDB-lite"/>
    </source>
</evidence>
<dbReference type="Proteomes" id="UP000812961">
    <property type="component" value="Unassembled WGS sequence"/>
</dbReference>
<reference evidence="2 3" key="1">
    <citation type="submission" date="2021-08" db="EMBL/GenBank/DDBJ databases">
        <title>The genome sequence of Chitinophaga sp. B61.</title>
        <authorList>
            <person name="Zhang X."/>
        </authorList>
    </citation>
    <scope>NUCLEOTIDE SEQUENCE [LARGE SCALE GENOMIC DNA]</scope>
    <source>
        <strain evidence="2 3">B61</strain>
    </source>
</reference>
<dbReference type="RefSeq" id="WP_220248249.1">
    <property type="nucleotide sequence ID" value="NZ_JAICCF010000001.1"/>
</dbReference>
<keyword evidence="3" id="KW-1185">Reference proteome</keyword>
<gene>
    <name evidence="2" type="ORF">K1Y79_01600</name>
</gene>
<feature type="region of interest" description="Disordered" evidence="1">
    <location>
        <begin position="336"/>
        <end position="355"/>
    </location>
</feature>
<proteinExistence type="predicted"/>
<name>A0ABS7G6D1_9BACT</name>
<comment type="caution">
    <text evidence="2">The sequence shown here is derived from an EMBL/GenBank/DDBJ whole genome shotgun (WGS) entry which is preliminary data.</text>
</comment>
<dbReference type="EMBL" id="JAICCF010000001">
    <property type="protein sequence ID" value="MBW8683016.1"/>
    <property type="molecule type" value="Genomic_DNA"/>
</dbReference>
<evidence type="ECO:0000313" key="2">
    <source>
        <dbReference type="EMBL" id="MBW8683016.1"/>
    </source>
</evidence>
<accession>A0ABS7G6D1</accession>